<dbReference type="AlphaFoldDB" id="A0A0C2W577"/>
<dbReference type="HOGENOM" id="CLU_2996087_0_0_1"/>
<dbReference type="InParanoid" id="A0A0C2W577"/>
<evidence type="ECO:0000313" key="3">
    <source>
        <dbReference type="Proteomes" id="UP000054549"/>
    </source>
</evidence>
<evidence type="ECO:0000256" key="1">
    <source>
        <dbReference type="SAM" id="MobiDB-lite"/>
    </source>
</evidence>
<feature type="compositionally biased region" description="Basic and acidic residues" evidence="1">
    <location>
        <begin position="12"/>
        <end position="23"/>
    </location>
</feature>
<protein>
    <submittedName>
        <fullName evidence="2">Uncharacterized protein</fullName>
    </submittedName>
</protein>
<gene>
    <name evidence="2" type="ORF">M378DRAFT_531134</name>
</gene>
<dbReference type="Proteomes" id="UP000054549">
    <property type="component" value="Unassembled WGS sequence"/>
</dbReference>
<accession>A0A0C2W577</accession>
<keyword evidence="3" id="KW-1185">Reference proteome</keyword>
<feature type="region of interest" description="Disordered" evidence="1">
    <location>
        <begin position="1"/>
        <end position="23"/>
    </location>
</feature>
<sequence>MPSHRRSLTRTVETRRSDPIRNDGNRLFPTLAWQLALSVPGVKRSHCLFLVRISRPS</sequence>
<proteinExistence type="predicted"/>
<evidence type="ECO:0000313" key="2">
    <source>
        <dbReference type="EMBL" id="KIL56292.1"/>
    </source>
</evidence>
<reference evidence="2 3" key="1">
    <citation type="submission" date="2014-04" db="EMBL/GenBank/DDBJ databases">
        <title>Evolutionary Origins and Diversification of the Mycorrhizal Mutualists.</title>
        <authorList>
            <consortium name="DOE Joint Genome Institute"/>
            <consortium name="Mycorrhizal Genomics Consortium"/>
            <person name="Kohler A."/>
            <person name="Kuo A."/>
            <person name="Nagy L.G."/>
            <person name="Floudas D."/>
            <person name="Copeland A."/>
            <person name="Barry K.W."/>
            <person name="Cichocki N."/>
            <person name="Veneault-Fourrey C."/>
            <person name="LaButti K."/>
            <person name="Lindquist E.A."/>
            <person name="Lipzen A."/>
            <person name="Lundell T."/>
            <person name="Morin E."/>
            <person name="Murat C."/>
            <person name="Riley R."/>
            <person name="Ohm R."/>
            <person name="Sun H."/>
            <person name="Tunlid A."/>
            <person name="Henrissat B."/>
            <person name="Grigoriev I.V."/>
            <person name="Hibbett D.S."/>
            <person name="Martin F."/>
        </authorList>
    </citation>
    <scope>NUCLEOTIDE SEQUENCE [LARGE SCALE GENOMIC DNA]</scope>
    <source>
        <strain evidence="2 3">Koide BX008</strain>
    </source>
</reference>
<dbReference type="EMBL" id="KN818432">
    <property type="protein sequence ID" value="KIL56292.1"/>
    <property type="molecule type" value="Genomic_DNA"/>
</dbReference>
<name>A0A0C2W577_AMAMK</name>
<organism evidence="2 3">
    <name type="scientific">Amanita muscaria (strain Koide BX008)</name>
    <dbReference type="NCBI Taxonomy" id="946122"/>
    <lineage>
        <taxon>Eukaryota</taxon>
        <taxon>Fungi</taxon>
        <taxon>Dikarya</taxon>
        <taxon>Basidiomycota</taxon>
        <taxon>Agaricomycotina</taxon>
        <taxon>Agaricomycetes</taxon>
        <taxon>Agaricomycetidae</taxon>
        <taxon>Agaricales</taxon>
        <taxon>Pluteineae</taxon>
        <taxon>Amanitaceae</taxon>
        <taxon>Amanita</taxon>
    </lineage>
</organism>